<dbReference type="Pfam" id="PF00497">
    <property type="entry name" value="SBP_bac_3"/>
    <property type="match status" value="1"/>
</dbReference>
<sequence length="685" mass="80018">MKNIKKWAVFFSFLLLLTTNYIFSRDITVGLYDNKPLTYYENNKFKGFIVDILNEIARKENWHVKYKYGEFGTLYNELKEGKIDILLDIAYSEKRTEFILFNKEPVFINWAVVYSFDKKLNSLLDLSRKTVAVIKSDIYYTGKEGIKVLAEQFHLSINFLEVDSYDDALKAVREKKAYAAILSRIYAGDTYGLFKTPIIFSPVEIHFGFSKDIDKGIIEKIDYYLGKWKADNNSIYYNLLDRYLLIGKKEIPYWIKLIIILSLVVIATVSMSLYVHKKALKKATEELREKNKKLRENNEQLLLISKELEELYKENEEFSTNLYRMINILSSMTPGKNLDEFYQNILETAIHIIPEADYGSILLIDTEKMKTKFIAAYGHDLKKLQQINSIVGTIPDKEDIRIVKDIINSEKRNDFPEKDYKILISASRPIKESLVNEIKIKSDTWIKILLDIDANSDKNFSEQSKKLVNGFGNLVRAFWLEKLSSQEIKNAYLKFAEKLSIIAEAHDDITGAHIYRVGQLSRFIAEKLKLPVEKIKEIEAFAPLHDIGKIFIDRELLRKNGRLTKEEFEEIKKHTVYGARLLEEPYFKTAKNIALYHHEKYNGKGYPHGLYRDEIPIEAQIVALADVYDALRSPRPYKEKYSHEKALKIILKGDNRTSPDDFNPEILKILERFHLEFQKIYDKFS</sequence>
<keyword evidence="1" id="KW-0175">Coiled coil</keyword>
<keyword evidence="2" id="KW-0472">Membrane</keyword>
<dbReference type="Pfam" id="PF13487">
    <property type="entry name" value="HD_5"/>
    <property type="match status" value="1"/>
</dbReference>
<proteinExistence type="predicted"/>
<feature type="domain" description="HD-GYP" evidence="3">
    <location>
        <begin position="488"/>
        <end position="682"/>
    </location>
</feature>
<dbReference type="RefSeq" id="WP_207566176.1">
    <property type="nucleotide sequence ID" value="NZ_CP071446.1"/>
</dbReference>
<dbReference type="Gene3D" id="3.40.190.10">
    <property type="entry name" value="Periplasmic binding protein-like II"/>
    <property type="match status" value="2"/>
</dbReference>
<dbReference type="PANTHER" id="PTHR45228">
    <property type="entry name" value="CYCLIC DI-GMP PHOSPHODIESTERASE TM_0186-RELATED"/>
    <property type="match status" value="1"/>
</dbReference>
<protein>
    <submittedName>
        <fullName evidence="4">Transporter substrate-binding domain-containing protein</fullName>
    </submittedName>
</protein>
<evidence type="ECO:0000256" key="2">
    <source>
        <dbReference type="SAM" id="Phobius"/>
    </source>
</evidence>
<dbReference type="PROSITE" id="PS51832">
    <property type="entry name" value="HD_GYP"/>
    <property type="match status" value="1"/>
</dbReference>
<dbReference type="InterPro" id="IPR001638">
    <property type="entry name" value="Solute-binding_3/MltF_N"/>
</dbReference>
<dbReference type="Gene3D" id="3.30.450.40">
    <property type="match status" value="1"/>
</dbReference>
<organism evidence="4 5">
    <name type="scientific">Thermosipho ferrireducens</name>
    <dbReference type="NCBI Taxonomy" id="2571116"/>
    <lineage>
        <taxon>Bacteria</taxon>
        <taxon>Thermotogati</taxon>
        <taxon>Thermotogota</taxon>
        <taxon>Thermotogae</taxon>
        <taxon>Thermotogales</taxon>
        <taxon>Fervidobacteriaceae</taxon>
        <taxon>Thermosipho</taxon>
    </lineage>
</organism>
<dbReference type="InterPro" id="IPR003607">
    <property type="entry name" value="HD/PDEase_dom"/>
</dbReference>
<dbReference type="SUPFAM" id="SSF53850">
    <property type="entry name" value="Periplasmic binding protein-like II"/>
    <property type="match status" value="1"/>
</dbReference>
<dbReference type="SMART" id="SM00062">
    <property type="entry name" value="PBPb"/>
    <property type="match status" value="1"/>
</dbReference>
<evidence type="ECO:0000259" key="3">
    <source>
        <dbReference type="PROSITE" id="PS51832"/>
    </source>
</evidence>
<keyword evidence="2" id="KW-0812">Transmembrane</keyword>
<keyword evidence="2" id="KW-1133">Transmembrane helix</keyword>
<evidence type="ECO:0000313" key="4">
    <source>
        <dbReference type="EMBL" id="QTA37451.1"/>
    </source>
</evidence>
<dbReference type="EMBL" id="CP071446">
    <property type="protein sequence ID" value="QTA37451.1"/>
    <property type="molecule type" value="Genomic_DNA"/>
</dbReference>
<dbReference type="Gene3D" id="1.10.3210.10">
    <property type="entry name" value="Hypothetical protein af1432"/>
    <property type="match status" value="1"/>
</dbReference>
<dbReference type="InterPro" id="IPR037522">
    <property type="entry name" value="HD_GYP_dom"/>
</dbReference>
<keyword evidence="5" id="KW-1185">Reference proteome</keyword>
<accession>A0ABX7S4Q1</accession>
<dbReference type="SUPFAM" id="SSF55781">
    <property type="entry name" value="GAF domain-like"/>
    <property type="match status" value="1"/>
</dbReference>
<dbReference type="InterPro" id="IPR029016">
    <property type="entry name" value="GAF-like_dom_sf"/>
</dbReference>
<gene>
    <name evidence="4" type="ORF">JYK00_06850</name>
</gene>
<evidence type="ECO:0000256" key="1">
    <source>
        <dbReference type="SAM" id="Coils"/>
    </source>
</evidence>
<name>A0ABX7S4Q1_9BACT</name>
<dbReference type="CDD" id="cd00077">
    <property type="entry name" value="HDc"/>
    <property type="match status" value="1"/>
</dbReference>
<dbReference type="SMART" id="SM00471">
    <property type="entry name" value="HDc"/>
    <property type="match status" value="1"/>
</dbReference>
<feature type="transmembrane region" description="Helical" evidence="2">
    <location>
        <begin position="253"/>
        <end position="275"/>
    </location>
</feature>
<dbReference type="InterPro" id="IPR052020">
    <property type="entry name" value="Cyclic_di-GMP/3'3'-cGAMP_PDE"/>
</dbReference>
<evidence type="ECO:0000313" key="5">
    <source>
        <dbReference type="Proteomes" id="UP000671862"/>
    </source>
</evidence>
<reference evidence="4 5" key="1">
    <citation type="submission" date="2021-03" db="EMBL/GenBank/DDBJ databases">
        <title>Thermosipho ferrireducens sp.nov., an anaerobic thermophilic iron-reducing bacterium isolated from a deep-sea hydrothermal sulfide deposits.</title>
        <authorList>
            <person name="Zeng X."/>
            <person name="Chen Y."/>
            <person name="Shao Z."/>
        </authorList>
    </citation>
    <scope>NUCLEOTIDE SEQUENCE [LARGE SCALE GENOMIC DNA]</scope>
    <source>
        <strain evidence="4 5">JL129W03</strain>
    </source>
</reference>
<dbReference type="PANTHER" id="PTHR45228:SF8">
    <property type="entry name" value="TWO-COMPONENT RESPONSE REGULATOR-RELATED"/>
    <property type="match status" value="1"/>
</dbReference>
<dbReference type="SUPFAM" id="SSF109604">
    <property type="entry name" value="HD-domain/PDEase-like"/>
    <property type="match status" value="1"/>
</dbReference>
<dbReference type="Proteomes" id="UP000671862">
    <property type="component" value="Chromosome"/>
</dbReference>
<feature type="coiled-coil region" evidence="1">
    <location>
        <begin position="277"/>
        <end position="314"/>
    </location>
</feature>